<dbReference type="RefSeq" id="XP_019037477.1">
    <property type="nucleotide sequence ID" value="XM_019185059.1"/>
</dbReference>
<comment type="similarity">
    <text evidence="2 11">Belongs to the DNA mismatch repair MutS family.</text>
</comment>
<dbReference type="Pfam" id="PF05192">
    <property type="entry name" value="MutS_III"/>
    <property type="match status" value="1"/>
</dbReference>
<dbReference type="GO" id="GO:0016887">
    <property type="term" value="F:ATP hydrolysis activity"/>
    <property type="evidence" value="ECO:0007669"/>
    <property type="project" value="EnsemblFungi"/>
</dbReference>
<evidence type="ECO:0000256" key="6">
    <source>
        <dbReference type="ARBA" id="ARBA00022840"/>
    </source>
</evidence>
<dbReference type="Proteomes" id="UP000094112">
    <property type="component" value="Unassembled WGS sequence"/>
</dbReference>
<dbReference type="SUPFAM" id="SSF52540">
    <property type="entry name" value="P-loop containing nucleoside triphosphate hydrolases"/>
    <property type="match status" value="1"/>
</dbReference>
<dbReference type="InterPro" id="IPR036187">
    <property type="entry name" value="DNA_mismatch_repair_MutS_sf"/>
</dbReference>
<dbReference type="GO" id="GO:0000403">
    <property type="term" value="F:Y-form DNA binding"/>
    <property type="evidence" value="ECO:0007669"/>
    <property type="project" value="EnsemblFungi"/>
</dbReference>
<dbReference type="Pfam" id="PF05190">
    <property type="entry name" value="MutS_IV"/>
    <property type="match status" value="1"/>
</dbReference>
<dbReference type="NCBIfam" id="NF003810">
    <property type="entry name" value="PRK05399.1"/>
    <property type="match status" value="1"/>
</dbReference>
<dbReference type="InterPro" id="IPR016151">
    <property type="entry name" value="DNA_mismatch_repair_MutS_N"/>
</dbReference>
<dbReference type="GO" id="GO:0000404">
    <property type="term" value="F:heteroduplex DNA loop binding"/>
    <property type="evidence" value="ECO:0007669"/>
    <property type="project" value="EnsemblFungi"/>
</dbReference>
<dbReference type="CDD" id="cd03285">
    <property type="entry name" value="ABC_MSH2_euk"/>
    <property type="match status" value="1"/>
</dbReference>
<dbReference type="GO" id="GO:0032138">
    <property type="term" value="F:single base insertion or deletion binding"/>
    <property type="evidence" value="ECO:0007669"/>
    <property type="project" value="EnsemblFungi"/>
</dbReference>
<comment type="subcellular location">
    <subcellularLocation>
        <location evidence="1">Nucleus</location>
    </subcellularLocation>
</comment>
<dbReference type="FunFam" id="1.10.1420.10:FF:000017">
    <property type="entry name" value="DNA mismatch repair protein Msh2"/>
    <property type="match status" value="1"/>
</dbReference>
<dbReference type="GO" id="GO:0000228">
    <property type="term" value="C:nuclear chromosome"/>
    <property type="evidence" value="ECO:0007669"/>
    <property type="project" value="EnsemblFungi"/>
</dbReference>
<dbReference type="InterPro" id="IPR000432">
    <property type="entry name" value="DNA_mismatch_repair_MutS_C"/>
</dbReference>
<dbReference type="GO" id="GO:0007534">
    <property type="term" value="P:gene conversion at mating-type locus"/>
    <property type="evidence" value="ECO:0007669"/>
    <property type="project" value="EnsemblFungi"/>
</dbReference>
<evidence type="ECO:0000256" key="12">
    <source>
        <dbReference type="SAM" id="Coils"/>
    </source>
</evidence>
<feature type="domain" description="DNA mismatch repair proteins mutS family" evidence="13">
    <location>
        <begin position="733"/>
        <end position="749"/>
    </location>
</feature>
<dbReference type="InterPro" id="IPR027417">
    <property type="entry name" value="P-loop_NTPase"/>
</dbReference>
<dbReference type="SMART" id="SM00533">
    <property type="entry name" value="MUTSd"/>
    <property type="match status" value="1"/>
</dbReference>
<dbReference type="GO" id="GO:0000406">
    <property type="term" value="F:double-strand/single-strand DNA junction binding"/>
    <property type="evidence" value="ECO:0007669"/>
    <property type="project" value="EnsemblFungi"/>
</dbReference>
<dbReference type="GO" id="GO:0005524">
    <property type="term" value="F:ATP binding"/>
    <property type="evidence" value="ECO:0007669"/>
    <property type="project" value="UniProtKB-KW"/>
</dbReference>
<dbReference type="OrthoDB" id="295033at2759"/>
<dbReference type="InterPro" id="IPR007860">
    <property type="entry name" value="DNA_mmatch_repair_MutS_con_dom"/>
</dbReference>
<dbReference type="Gene3D" id="3.30.420.110">
    <property type="entry name" value="MutS, connector domain"/>
    <property type="match status" value="1"/>
</dbReference>
<dbReference type="AlphaFoldDB" id="A0A1E3NZ25"/>
<dbReference type="GO" id="GO:0030466">
    <property type="term" value="P:silent mating-type cassette heterochromatin formation"/>
    <property type="evidence" value="ECO:0007669"/>
    <property type="project" value="EnsemblFungi"/>
</dbReference>
<keyword evidence="9" id="KW-0539">Nucleus</keyword>
<organism evidence="14 15">
    <name type="scientific">Wickerhamomyces anomalus (strain ATCC 58044 / CBS 1984 / NCYC 433 / NRRL Y-366-8)</name>
    <name type="common">Yeast</name>
    <name type="synonym">Hansenula anomala</name>
    <dbReference type="NCBI Taxonomy" id="683960"/>
    <lineage>
        <taxon>Eukaryota</taxon>
        <taxon>Fungi</taxon>
        <taxon>Dikarya</taxon>
        <taxon>Ascomycota</taxon>
        <taxon>Saccharomycotina</taxon>
        <taxon>Saccharomycetes</taxon>
        <taxon>Phaffomycetales</taxon>
        <taxon>Wickerhamomycetaceae</taxon>
        <taxon>Wickerhamomyces</taxon>
    </lineage>
</organism>
<dbReference type="InterPro" id="IPR007861">
    <property type="entry name" value="DNA_mismatch_repair_MutS_clamp"/>
</dbReference>
<evidence type="ECO:0000256" key="8">
    <source>
        <dbReference type="ARBA" id="ARBA00023204"/>
    </source>
</evidence>
<gene>
    <name evidence="14" type="ORF">WICANDRAFT_80417</name>
</gene>
<sequence length="926" mass="103943">MSSRPELKFSDTTDERSFYKKFQKLPARPENTLRVVDKNDYYTVLGEDATFVAENIYKTNSVIKEANGVSYVTLSPAVMSNLLQLSLFEKGAKVEIYDKNWELIKFASPGNIENVEELINISELGGSALVVVALKIVNKSDSKTIGFCFIDTNGKEIGVSEFIDNELYSNLESLLIQIDAKECIIQSPTNTNDPDYTKLIGVIDRCGCVVTELKNNDFNSKDIEQDLTRLLGDELALSIGDVATSSAGLSSASAILNYLGLLTDDSNFGQFKLKNHVLNQFMKLDSAAVKSLNLFPTSKTTNGSKNSNIYDLLNYCKSVGGSRLLNQWIKQPLIELDDILARHQLVEMLVEDTQLRSTLQDDLLISIPDIRKLNKKLTKSTYANLEDVVRIYQFLIKVPDILDQLESKYNEADDELKILLDVNWISPIKELSTPLLKLQELVETTVDLESLDRHEFVIKPDYDEKLLQYRARLDEIQQQLKEIHLQVADDLGLDAEKKLKLELNSNHGWCMRVTRNEERAIRDKNYLKQLQTVKAGVFFTTDKMSEISLESSQIQNKYNKQQSSLVKEIISITSTYSPVLEKLSLILAHLDVIVSFAHVSAYAPVPYVRPTMHPLYDPNGKTIVKEARHPCVEVQDGVTFIANDVEFIKNQVEFLIITGPNMGGKSTYIRQIGTIALMAQIGCFVPATEAELCVFDAILARVGAGDSQLKGVSTFMVEMLETASILKTATSNSLIIIDELGRGTSTYDGFGLAWAISDFIAAKVHCFTMFATHFHELTKLSEKLNTVKNLHVVAHVENNSNTAQDITLLYKVEPGISDQSFGIHVAEVVKFPQKIVSMAKRKAAELEEYNDNKEDPYVADKRSKCTNEEVAHGSELLKKILKEWRTSVDFDKVSSTEAVEKLKELVNGQYKDDVMNSKYIQEVLSL</sequence>
<dbReference type="FunFam" id="3.40.1170.10:FF:000009">
    <property type="entry name" value="Mismatch repair ATPase"/>
    <property type="match status" value="1"/>
</dbReference>
<dbReference type="Gene3D" id="3.40.50.300">
    <property type="entry name" value="P-loop containing nucleotide triphosphate hydrolases"/>
    <property type="match status" value="1"/>
</dbReference>
<dbReference type="Gene3D" id="3.40.1170.10">
    <property type="entry name" value="DNA repair protein MutS, domain I"/>
    <property type="match status" value="1"/>
</dbReference>
<dbReference type="PIRSF" id="PIRSF005813">
    <property type="entry name" value="MSH2"/>
    <property type="match status" value="1"/>
</dbReference>
<dbReference type="GO" id="GO:0043570">
    <property type="term" value="P:maintenance of DNA repeat elements"/>
    <property type="evidence" value="ECO:0007669"/>
    <property type="project" value="EnsemblFungi"/>
</dbReference>
<dbReference type="GO" id="GO:0006311">
    <property type="term" value="P:meiotic gene conversion"/>
    <property type="evidence" value="ECO:0007669"/>
    <property type="project" value="EnsemblFungi"/>
</dbReference>
<dbReference type="GO" id="GO:0032301">
    <property type="term" value="C:MutSalpha complex"/>
    <property type="evidence" value="ECO:0007669"/>
    <property type="project" value="EnsemblFungi"/>
</dbReference>
<dbReference type="GO" id="GO:0000710">
    <property type="term" value="P:meiotic mismatch repair"/>
    <property type="evidence" value="ECO:0007669"/>
    <property type="project" value="EnsemblFungi"/>
</dbReference>
<evidence type="ECO:0000256" key="10">
    <source>
        <dbReference type="ARBA" id="ARBA00073545"/>
    </source>
</evidence>
<protein>
    <recommendedName>
        <fullName evidence="10">DNA mismatch repair protein MSH2</fullName>
    </recommendedName>
    <alternativeName>
        <fullName evidence="3">DNA mismatch repair protein Msh2</fullName>
    </alternativeName>
</protein>
<keyword evidence="7 11" id="KW-0238">DNA-binding</keyword>
<dbReference type="GO" id="GO:0036297">
    <property type="term" value="P:interstrand cross-link repair"/>
    <property type="evidence" value="ECO:0007669"/>
    <property type="project" value="EnsemblFungi"/>
</dbReference>
<dbReference type="GO" id="GO:0140664">
    <property type="term" value="F:ATP-dependent DNA damage sensor activity"/>
    <property type="evidence" value="ECO:0007669"/>
    <property type="project" value="InterPro"/>
</dbReference>
<dbReference type="FunFam" id="3.40.50.300:FF:000925">
    <property type="entry name" value="DNA mismatch repair protein MSH2"/>
    <property type="match status" value="1"/>
</dbReference>
<dbReference type="GO" id="GO:0000400">
    <property type="term" value="F:four-way junction DNA binding"/>
    <property type="evidence" value="ECO:0007669"/>
    <property type="project" value="EnsemblFungi"/>
</dbReference>
<dbReference type="PANTHER" id="PTHR11361:SF35">
    <property type="entry name" value="DNA MISMATCH REPAIR PROTEIN MSH2"/>
    <property type="match status" value="1"/>
</dbReference>
<dbReference type="GeneID" id="30202305"/>
<evidence type="ECO:0000256" key="3">
    <source>
        <dbReference type="ARBA" id="ARBA00019549"/>
    </source>
</evidence>
<dbReference type="InterPro" id="IPR045076">
    <property type="entry name" value="MutS"/>
</dbReference>
<evidence type="ECO:0000313" key="14">
    <source>
        <dbReference type="EMBL" id="ODQ58270.1"/>
    </source>
</evidence>
<dbReference type="InterPro" id="IPR007696">
    <property type="entry name" value="DNA_mismatch_repair_MutS_core"/>
</dbReference>
<dbReference type="InterPro" id="IPR032642">
    <property type="entry name" value="Msh2_ATP-bd"/>
</dbReference>
<dbReference type="InterPro" id="IPR007695">
    <property type="entry name" value="DNA_mismatch_repair_MutS-lik_N"/>
</dbReference>
<evidence type="ECO:0000256" key="2">
    <source>
        <dbReference type="ARBA" id="ARBA00006271"/>
    </source>
</evidence>
<evidence type="ECO:0000313" key="15">
    <source>
        <dbReference type="Proteomes" id="UP000094112"/>
    </source>
</evidence>
<dbReference type="GO" id="GO:0000735">
    <property type="term" value="P:removal of nonhomologous ends"/>
    <property type="evidence" value="ECO:0007669"/>
    <property type="project" value="EnsemblFungi"/>
</dbReference>
<dbReference type="Pfam" id="PF00488">
    <property type="entry name" value="MutS_V"/>
    <property type="match status" value="1"/>
</dbReference>
<dbReference type="SUPFAM" id="SSF48334">
    <property type="entry name" value="DNA repair protein MutS, domain III"/>
    <property type="match status" value="1"/>
</dbReference>
<evidence type="ECO:0000256" key="4">
    <source>
        <dbReference type="ARBA" id="ARBA00022741"/>
    </source>
</evidence>
<dbReference type="FunFam" id="3.30.420.110:FF:000002">
    <property type="entry name" value="DNA mismatch repair protein"/>
    <property type="match status" value="1"/>
</dbReference>
<keyword evidence="12" id="KW-0175">Coiled coil</keyword>
<evidence type="ECO:0000256" key="9">
    <source>
        <dbReference type="ARBA" id="ARBA00023242"/>
    </source>
</evidence>
<dbReference type="Pfam" id="PF05188">
    <property type="entry name" value="MutS_II"/>
    <property type="match status" value="1"/>
</dbReference>
<dbReference type="Pfam" id="PF01624">
    <property type="entry name" value="MutS_I"/>
    <property type="match status" value="1"/>
</dbReference>
<feature type="coiled-coil region" evidence="12">
    <location>
        <begin position="459"/>
        <end position="486"/>
    </location>
</feature>
<dbReference type="InterPro" id="IPR036678">
    <property type="entry name" value="MutS_con_dom_sf"/>
</dbReference>
<accession>A0A1E3NZ25</accession>
<dbReference type="STRING" id="683960.A0A1E3NZ25"/>
<keyword evidence="8 11" id="KW-0234">DNA repair</keyword>
<evidence type="ECO:0000256" key="1">
    <source>
        <dbReference type="ARBA" id="ARBA00004123"/>
    </source>
</evidence>
<reference evidence="14 15" key="1">
    <citation type="journal article" date="2016" name="Proc. Natl. Acad. Sci. U.S.A.">
        <title>Comparative genomics of biotechnologically important yeasts.</title>
        <authorList>
            <person name="Riley R."/>
            <person name="Haridas S."/>
            <person name="Wolfe K.H."/>
            <person name="Lopes M.R."/>
            <person name="Hittinger C.T."/>
            <person name="Goeker M."/>
            <person name="Salamov A.A."/>
            <person name="Wisecaver J.H."/>
            <person name="Long T.M."/>
            <person name="Calvey C.H."/>
            <person name="Aerts A.L."/>
            <person name="Barry K.W."/>
            <person name="Choi C."/>
            <person name="Clum A."/>
            <person name="Coughlan A.Y."/>
            <person name="Deshpande S."/>
            <person name="Douglass A.P."/>
            <person name="Hanson S.J."/>
            <person name="Klenk H.-P."/>
            <person name="LaButti K.M."/>
            <person name="Lapidus A."/>
            <person name="Lindquist E.A."/>
            <person name="Lipzen A.M."/>
            <person name="Meier-Kolthoff J.P."/>
            <person name="Ohm R.A."/>
            <person name="Otillar R.P."/>
            <person name="Pangilinan J.L."/>
            <person name="Peng Y."/>
            <person name="Rokas A."/>
            <person name="Rosa C.A."/>
            <person name="Scheuner C."/>
            <person name="Sibirny A.A."/>
            <person name="Slot J.C."/>
            <person name="Stielow J.B."/>
            <person name="Sun H."/>
            <person name="Kurtzman C.P."/>
            <person name="Blackwell M."/>
            <person name="Grigoriev I.V."/>
            <person name="Jeffries T.W."/>
        </authorList>
    </citation>
    <scope>NUCLEOTIDE SEQUENCE [LARGE SCALE GENOMIC DNA]</scope>
    <source>
        <strain evidence="15">ATCC 58044 / CBS 1984 / NCYC 433 / NRRL Y-366-8</strain>
    </source>
</reference>
<comment type="function">
    <text evidence="11">Component of the post-replicative DNA mismatch repair system (MMR).</text>
</comment>
<dbReference type="SMART" id="SM00534">
    <property type="entry name" value="MUTSac"/>
    <property type="match status" value="1"/>
</dbReference>
<dbReference type="GO" id="GO:0043111">
    <property type="term" value="P:replication fork arrest"/>
    <property type="evidence" value="ECO:0007669"/>
    <property type="project" value="EnsemblFungi"/>
</dbReference>
<keyword evidence="15" id="KW-1185">Reference proteome</keyword>
<keyword evidence="6" id="KW-0067">ATP-binding</keyword>
<evidence type="ECO:0000256" key="7">
    <source>
        <dbReference type="ARBA" id="ARBA00023125"/>
    </source>
</evidence>
<dbReference type="PANTHER" id="PTHR11361">
    <property type="entry name" value="DNA MISMATCH REPAIR PROTEIN MUTS FAMILY MEMBER"/>
    <property type="match status" value="1"/>
</dbReference>
<evidence type="ECO:0000256" key="11">
    <source>
        <dbReference type="RuleBase" id="RU003756"/>
    </source>
</evidence>
<dbReference type="PROSITE" id="PS00486">
    <property type="entry name" value="DNA_MISMATCH_REPAIR_2"/>
    <property type="match status" value="1"/>
</dbReference>
<dbReference type="Gene3D" id="1.10.1420.10">
    <property type="match status" value="2"/>
</dbReference>
<dbReference type="EMBL" id="KV454212">
    <property type="protein sequence ID" value="ODQ58270.1"/>
    <property type="molecule type" value="Genomic_DNA"/>
</dbReference>
<name>A0A1E3NZ25_WICAA</name>
<evidence type="ECO:0000256" key="5">
    <source>
        <dbReference type="ARBA" id="ARBA00022763"/>
    </source>
</evidence>
<keyword evidence="4 11" id="KW-0547">Nucleotide-binding</keyword>
<evidence type="ECO:0000259" key="13">
    <source>
        <dbReference type="PROSITE" id="PS00486"/>
    </source>
</evidence>
<keyword evidence="5 11" id="KW-0227">DNA damage</keyword>
<proteinExistence type="inferred from homology"/>
<dbReference type="InterPro" id="IPR011184">
    <property type="entry name" value="DNA_mismatch_repair_Msh2"/>
</dbReference>
<dbReference type="GO" id="GO:0032137">
    <property type="term" value="F:guanine/thymine mispair binding"/>
    <property type="evidence" value="ECO:0007669"/>
    <property type="project" value="EnsemblFungi"/>
</dbReference>
<dbReference type="GO" id="GO:0032302">
    <property type="term" value="C:MutSbeta complex"/>
    <property type="evidence" value="ECO:0007669"/>
    <property type="project" value="EnsemblFungi"/>
</dbReference>